<accession>A0A1I7TXN5</accession>
<comment type="caution">
    <text evidence="1">Lacks conserved residue(s) required for the propagation of feature annotation.</text>
</comment>
<dbReference type="eggNOG" id="ENOG502TFES">
    <property type="taxonomic scope" value="Eukaryota"/>
</dbReference>
<dbReference type="Pfam" id="PF01549">
    <property type="entry name" value="ShK"/>
    <property type="match status" value="4"/>
</dbReference>
<evidence type="ECO:0000313" key="3">
    <source>
        <dbReference type="Proteomes" id="UP000095282"/>
    </source>
</evidence>
<dbReference type="InterPro" id="IPR003582">
    <property type="entry name" value="ShKT_dom"/>
</dbReference>
<dbReference type="AlphaFoldDB" id="A0A1I7TXN5"/>
<keyword evidence="1" id="KW-1015">Disulfide bond</keyword>
<keyword evidence="3" id="KW-1185">Reference proteome</keyword>
<dbReference type="PROSITE" id="PS51670">
    <property type="entry name" value="SHKT"/>
    <property type="match status" value="2"/>
</dbReference>
<feature type="domain" description="ShKT" evidence="2">
    <location>
        <begin position="261"/>
        <end position="302"/>
    </location>
</feature>
<reference evidence="4" key="1">
    <citation type="submission" date="2016-11" db="UniProtKB">
        <authorList>
            <consortium name="WormBaseParasite"/>
        </authorList>
    </citation>
    <scope>IDENTIFICATION</scope>
</reference>
<dbReference type="WBParaSite" id="Csp11.Scaffold629.g12829.t1">
    <property type="protein sequence ID" value="Csp11.Scaffold629.g12829.t1"/>
    <property type="gene ID" value="Csp11.Scaffold629.g12829"/>
</dbReference>
<sequence length="302" mass="32345">MNGKIEEKQMNKESDEEIIEYKRANVRGLNHHPTMSFTSLLITVLLVSGVASDIKVDFNCTSYDGTAFVYTPAAVACEDAIPTPSCQALYKENTEDDGWPTAGLKSPRPFACYTTGTADTAPIVQDMKTASLANCAKTCGLCCQTDAYNCPNVNCTFFHILAFNDNYFSVPRLNCNTITKSQCTSVAWRTIIAQDCPSACGFCNEGGCVDAVTNCGNDLSICNTVGMQEFVNTYCQRTCGRCPSTTGSATTVAGATTGSSCTSFAADSSSSCAAWAANGFCTNNFYTEAQRRARCATTCRLC</sequence>
<organism evidence="3 4">
    <name type="scientific">Caenorhabditis tropicalis</name>
    <dbReference type="NCBI Taxonomy" id="1561998"/>
    <lineage>
        <taxon>Eukaryota</taxon>
        <taxon>Metazoa</taxon>
        <taxon>Ecdysozoa</taxon>
        <taxon>Nematoda</taxon>
        <taxon>Chromadorea</taxon>
        <taxon>Rhabditida</taxon>
        <taxon>Rhabditina</taxon>
        <taxon>Rhabditomorpha</taxon>
        <taxon>Rhabditoidea</taxon>
        <taxon>Rhabditidae</taxon>
        <taxon>Peloderinae</taxon>
        <taxon>Caenorhabditis</taxon>
    </lineage>
</organism>
<dbReference type="STRING" id="1561998.A0A1I7TXN5"/>
<evidence type="ECO:0000313" key="4">
    <source>
        <dbReference type="WBParaSite" id="Csp11.Scaffold629.g12829.t1"/>
    </source>
</evidence>
<feature type="domain" description="ShKT" evidence="2">
    <location>
        <begin position="208"/>
        <end position="242"/>
    </location>
</feature>
<dbReference type="PANTHER" id="PTHR21724:SF93">
    <property type="entry name" value="SHKT DOMAIN-CONTAINING PROTEIN"/>
    <property type="match status" value="1"/>
</dbReference>
<dbReference type="Proteomes" id="UP000095282">
    <property type="component" value="Unplaced"/>
</dbReference>
<dbReference type="PANTHER" id="PTHR21724">
    <property type="entry name" value="SHKT DOMAIN-CONTAINING PROTEIN"/>
    <property type="match status" value="1"/>
</dbReference>
<name>A0A1I7TXN5_9PELO</name>
<evidence type="ECO:0000259" key="2">
    <source>
        <dbReference type="PROSITE" id="PS51670"/>
    </source>
</evidence>
<dbReference type="Gene3D" id="1.10.10.1940">
    <property type="match status" value="2"/>
</dbReference>
<protein>
    <submittedName>
        <fullName evidence="4">ShKT domain-containing protein</fullName>
    </submittedName>
</protein>
<feature type="disulfide bond" evidence="1">
    <location>
        <begin position="208"/>
        <end position="242"/>
    </location>
</feature>
<evidence type="ECO:0000256" key="1">
    <source>
        <dbReference type="PROSITE-ProRule" id="PRU01005"/>
    </source>
</evidence>
<proteinExistence type="predicted"/>
<dbReference type="SMART" id="SM00254">
    <property type="entry name" value="ShKT"/>
    <property type="match status" value="4"/>
</dbReference>